<comment type="caution">
    <text evidence="1">The sequence shown here is derived from an EMBL/GenBank/DDBJ whole genome shotgun (WGS) entry which is preliminary data.</text>
</comment>
<accession>A0ABQ4MFN6</accession>
<dbReference type="EMBL" id="BOSL01000013">
    <property type="protein sequence ID" value="GIP54801.1"/>
    <property type="molecule type" value="Genomic_DNA"/>
</dbReference>
<keyword evidence="2" id="KW-1185">Reference proteome</keyword>
<reference evidence="1 2" key="1">
    <citation type="submission" date="2021-03" db="EMBL/GenBank/DDBJ databases">
        <title>Antimicrobial resistance genes in bacteria isolated from Japanese honey, and their potential for conferring macrolide and lincosamide resistance in the American foulbrood pathogen Paenibacillus larvae.</title>
        <authorList>
            <person name="Okamoto M."/>
            <person name="Kumagai M."/>
            <person name="Kanamori H."/>
            <person name="Takamatsu D."/>
        </authorList>
    </citation>
    <scope>NUCLEOTIDE SEQUENCE [LARGE SCALE GENOMIC DNA]</scope>
    <source>
        <strain evidence="1 2">J42TS3</strain>
    </source>
</reference>
<evidence type="ECO:0000313" key="2">
    <source>
        <dbReference type="Proteomes" id="UP000679992"/>
    </source>
</evidence>
<dbReference type="Proteomes" id="UP000679992">
    <property type="component" value="Unassembled WGS sequence"/>
</dbReference>
<proteinExistence type="predicted"/>
<protein>
    <submittedName>
        <fullName evidence="1">Uncharacterized protein</fullName>
    </submittedName>
</protein>
<organism evidence="1 2">
    <name type="scientific">Paenibacillus vini</name>
    <dbReference type="NCBI Taxonomy" id="1476024"/>
    <lineage>
        <taxon>Bacteria</taxon>
        <taxon>Bacillati</taxon>
        <taxon>Bacillota</taxon>
        <taxon>Bacilli</taxon>
        <taxon>Bacillales</taxon>
        <taxon>Paenibacillaceae</taxon>
        <taxon>Paenibacillus</taxon>
    </lineage>
</organism>
<evidence type="ECO:0000313" key="1">
    <source>
        <dbReference type="EMBL" id="GIP54801.1"/>
    </source>
</evidence>
<sequence length="46" mass="5170">MKETICGDLVDIIGKYPTRGEEYVEYVENVAYVAYVAYVTCIACLT</sequence>
<gene>
    <name evidence="1" type="ORF">J42TS3_38360</name>
</gene>
<name>A0ABQ4MFN6_9BACL</name>